<accession>A0ACC2P7P1</accession>
<dbReference type="EMBL" id="CM056742">
    <property type="protein sequence ID" value="KAJ8679442.1"/>
    <property type="molecule type" value="Genomic_DNA"/>
</dbReference>
<dbReference type="Proteomes" id="UP001239111">
    <property type="component" value="Chromosome 2"/>
</dbReference>
<protein>
    <submittedName>
        <fullName evidence="1">Uncharacterized protein</fullName>
    </submittedName>
</protein>
<proteinExistence type="predicted"/>
<comment type="caution">
    <text evidence="1">The sequence shown here is derived from an EMBL/GenBank/DDBJ whole genome shotgun (WGS) entry which is preliminary data.</text>
</comment>
<name>A0ACC2P7P1_9HYME</name>
<sequence>MKNIAKIVNVIHRLVEFVARGFFLFVAYLSGPAESQPPIKDLTLMHSATALALKIRKRQLSSEEVVKSYIDRIKEVQPILNCVTETRFEDALKEAKKCDELLASPNGPSAEVLAKEKPFFGVPFSTKDCIAVENMKQTGGLVARKDHRSDKDAETVRLMRLAGGIPIAKTNVSEVAMWWESTNYVFGTSKNPYNTRHIVGGSSGGEGCLQGAAGSPCGIGSDIGGSIRMPSFFNGVFGHKPSKGIVSNDGQFPNAETEDQHKLLAVGPMCRFAQDLGPMLEVLAGKNSDQLDLKRKVDISKLKVYYMEDDGGQILVSSVDPEIKESMRKVVTYLEKAYNIKAKKVNIRKFKKGLPLWFSCMATEPDKGFAFELSNRQGQINLIWEYLKWLSFTSNHTFVALITATFERFNFSHGSETQIKLKKECTELQQEFKDMLGDDGIFLFPTHPTAAPLHYEPLVKPFNFSYTAIINVLGLPATACPLGLNQQGLPIGIQVVGGLYQDRVTIAVAEELQRGFGGWVPPAVVE</sequence>
<gene>
    <name evidence="1" type="ORF">QAD02_015229</name>
</gene>
<evidence type="ECO:0000313" key="2">
    <source>
        <dbReference type="Proteomes" id="UP001239111"/>
    </source>
</evidence>
<keyword evidence="2" id="KW-1185">Reference proteome</keyword>
<evidence type="ECO:0000313" key="1">
    <source>
        <dbReference type="EMBL" id="KAJ8679442.1"/>
    </source>
</evidence>
<reference evidence="1" key="1">
    <citation type="submission" date="2023-04" db="EMBL/GenBank/DDBJ databases">
        <title>A chromosome-level genome assembly of the parasitoid wasp Eretmocerus hayati.</title>
        <authorList>
            <person name="Zhong Y."/>
            <person name="Liu S."/>
            <person name="Liu Y."/>
        </authorList>
    </citation>
    <scope>NUCLEOTIDE SEQUENCE</scope>
    <source>
        <strain evidence="1">ZJU_SS_LIU_2023</strain>
    </source>
</reference>
<organism evidence="1 2">
    <name type="scientific">Eretmocerus hayati</name>
    <dbReference type="NCBI Taxonomy" id="131215"/>
    <lineage>
        <taxon>Eukaryota</taxon>
        <taxon>Metazoa</taxon>
        <taxon>Ecdysozoa</taxon>
        <taxon>Arthropoda</taxon>
        <taxon>Hexapoda</taxon>
        <taxon>Insecta</taxon>
        <taxon>Pterygota</taxon>
        <taxon>Neoptera</taxon>
        <taxon>Endopterygota</taxon>
        <taxon>Hymenoptera</taxon>
        <taxon>Apocrita</taxon>
        <taxon>Proctotrupomorpha</taxon>
        <taxon>Chalcidoidea</taxon>
        <taxon>Aphelinidae</taxon>
        <taxon>Aphelininae</taxon>
        <taxon>Eretmocerus</taxon>
    </lineage>
</organism>